<reference evidence="3 4" key="1">
    <citation type="journal article" date="2017" name="Lancet Infect. Dis.">
        <title>Global outbreak of severe Mycobacterium chimaera disease after cardiac surgery: a molecular epidemiological study.</title>
        <authorList>
            <person name="van Ingen J."/>
            <person name="Kohl T."/>
            <person name="Kranzer K."/>
            <person name="Hasse B."/>
            <person name="Keller P."/>
            <person name="Szafranska A."/>
            <person name="Hillemann D."/>
            <person name="Chand M."/>
            <person name="Schreiber P."/>
            <person name="Sommerstein R."/>
            <person name="Berger C."/>
            <person name="Genoni M."/>
            <person name="Ruegg C."/>
            <person name="Troillet N."/>
            <person name="Widmer A.F."/>
            <person name="Becker S.L."/>
            <person name="Herrmann M."/>
            <person name="Eckmanns T."/>
            <person name="Haller S."/>
            <person name="Hoeller C."/>
            <person name="Debast S.B."/>
            <person name="Wolfhagen M.J."/>
            <person name="Hopman J."/>
            <person name="Kluytmans J."/>
            <person name="Langelaar M."/>
            <person name="Notermans D.W."/>
            <person name="ten Oever J."/>
            <person name="van den Barselaar P."/>
            <person name="Vonk A.B.A."/>
            <person name="Vos M.C."/>
            <person name="Ahmed N."/>
            <person name="Brown T."/>
            <person name="Crook D."/>
            <person name="Lamagni T."/>
            <person name="Phin N."/>
            <person name="Smith E.G."/>
            <person name="Zambon M."/>
            <person name="Serr A."/>
            <person name="Goetting T."/>
            <person name="Ebner W."/>
            <person name="Thuermer A."/>
            <person name="Utpatel C."/>
            <person name="Sproer C."/>
            <person name="Bunk B."/>
            <person name="Nubel U."/>
            <person name="Bloemberg G."/>
            <person name="Bottger E."/>
            <person name="Niemann S."/>
            <person name="Wagner D."/>
            <person name="Sax H."/>
        </authorList>
    </citation>
    <scope>NUCLEOTIDE SEQUENCE [LARGE SCALE GENOMIC DNA]</scope>
    <source>
        <strain evidence="3 4">ZUERICH-2</strain>
    </source>
</reference>
<dbReference type="Gene3D" id="1.10.443.10">
    <property type="entry name" value="Intergrase catalytic core"/>
    <property type="match status" value="1"/>
</dbReference>
<feature type="compositionally biased region" description="Basic and acidic residues" evidence="2">
    <location>
        <begin position="18"/>
        <end position="32"/>
    </location>
</feature>
<feature type="compositionally biased region" description="Low complexity" evidence="2">
    <location>
        <begin position="253"/>
        <end position="271"/>
    </location>
</feature>
<protein>
    <submittedName>
        <fullName evidence="3">Site-specific recombinase XerD</fullName>
    </submittedName>
</protein>
<keyword evidence="1" id="KW-0233">DNA recombination</keyword>
<dbReference type="GO" id="GO:0003677">
    <property type="term" value="F:DNA binding"/>
    <property type="evidence" value="ECO:0007669"/>
    <property type="project" value="InterPro"/>
</dbReference>
<evidence type="ECO:0000313" key="3">
    <source>
        <dbReference type="EMBL" id="ASL13235.1"/>
    </source>
</evidence>
<dbReference type="AlphaFoldDB" id="A0A220XPF9"/>
<feature type="region of interest" description="Disordered" evidence="2">
    <location>
        <begin position="252"/>
        <end position="271"/>
    </location>
</feature>
<dbReference type="GO" id="GO:0015074">
    <property type="term" value="P:DNA integration"/>
    <property type="evidence" value="ECO:0007669"/>
    <property type="project" value="InterPro"/>
</dbReference>
<dbReference type="Proteomes" id="UP000198286">
    <property type="component" value="Chromosome"/>
</dbReference>
<evidence type="ECO:0000313" key="4">
    <source>
        <dbReference type="Proteomes" id="UP000198286"/>
    </source>
</evidence>
<feature type="region of interest" description="Disordered" evidence="2">
    <location>
        <begin position="13"/>
        <end position="56"/>
    </location>
</feature>
<organism evidence="3 4">
    <name type="scientific">Mycobacterium intracellulare subsp. chimaera</name>
    <dbReference type="NCBI Taxonomy" id="222805"/>
    <lineage>
        <taxon>Bacteria</taxon>
        <taxon>Bacillati</taxon>
        <taxon>Actinomycetota</taxon>
        <taxon>Actinomycetes</taxon>
        <taxon>Mycobacteriales</taxon>
        <taxon>Mycobacteriaceae</taxon>
        <taxon>Mycobacterium</taxon>
        <taxon>Mycobacterium avium complex (MAC)</taxon>
    </lineage>
</organism>
<name>A0A220XPF9_MYCIT</name>
<evidence type="ECO:0000256" key="2">
    <source>
        <dbReference type="SAM" id="MobiDB-lite"/>
    </source>
</evidence>
<dbReference type="SUPFAM" id="SSF56349">
    <property type="entry name" value="DNA breaking-rejoining enzymes"/>
    <property type="match status" value="1"/>
</dbReference>
<evidence type="ECO:0000256" key="1">
    <source>
        <dbReference type="ARBA" id="ARBA00023172"/>
    </source>
</evidence>
<dbReference type="GO" id="GO:0006310">
    <property type="term" value="P:DNA recombination"/>
    <property type="evidence" value="ECO:0007669"/>
    <property type="project" value="UniProtKB-KW"/>
</dbReference>
<accession>A0A220XPF9</accession>
<sequence>MLTDPAVTSITIGFALSPHERRSASRTPRRESATSNATRTRPHTATAETSHSYAQRHADAGIPIDVLAELLDHRSYSVTRRYYRIGEDRRRDAVDTVTTLSFDRHGNRIWRDAHALLDSERARHAIGEVAVPDGTCTEPTNVKAGGGACPIRFRCVGCDHFRTNIAFLPDLQAYLDDLLRTRERLAATIDGVDEWARADATPTEEEITRIRRLINRIKGDIAELDDTERAQINDAVAIVRRHRAAHTVPLGMPTLAATPPAPATPASEATA</sequence>
<proteinExistence type="predicted"/>
<dbReference type="InterPro" id="IPR013762">
    <property type="entry name" value="Integrase-like_cat_sf"/>
</dbReference>
<dbReference type="EMBL" id="CP015267">
    <property type="protein sequence ID" value="ASL13235.1"/>
    <property type="molecule type" value="Genomic_DNA"/>
</dbReference>
<dbReference type="InterPro" id="IPR011010">
    <property type="entry name" value="DNA_brk_join_enz"/>
</dbReference>
<gene>
    <name evidence="3" type="ORF">MYCOZU2_00781</name>
</gene>